<dbReference type="InterPro" id="IPR048228">
    <property type="entry name" value="HelD_bacillota"/>
</dbReference>
<dbReference type="PROSITE" id="PS51198">
    <property type="entry name" value="UVRD_HELICASE_ATP_BIND"/>
    <property type="match status" value="1"/>
</dbReference>
<dbReference type="PANTHER" id="PTHR11070:SF17">
    <property type="entry name" value="DNA HELICASE IV"/>
    <property type="match status" value="1"/>
</dbReference>
<evidence type="ECO:0000259" key="6">
    <source>
        <dbReference type="PROSITE" id="PS51198"/>
    </source>
</evidence>
<dbReference type="Gene3D" id="3.40.50.300">
    <property type="entry name" value="P-loop containing nucleotide triphosphate hydrolases"/>
    <property type="match status" value="3"/>
</dbReference>
<dbReference type="Pfam" id="PF00580">
    <property type="entry name" value="UvrD-helicase"/>
    <property type="match status" value="1"/>
</dbReference>
<keyword evidence="3 5" id="KW-0347">Helicase</keyword>
<evidence type="ECO:0000256" key="3">
    <source>
        <dbReference type="ARBA" id="ARBA00022806"/>
    </source>
</evidence>
<gene>
    <name evidence="7" type="primary">helD_1</name>
    <name evidence="7" type="ORF">WY13_00201</name>
</gene>
<dbReference type="EC" id="3.6.4.12" evidence="7"/>
<dbReference type="PANTHER" id="PTHR11070">
    <property type="entry name" value="UVRD / RECB / PCRA DNA HELICASE FAMILY MEMBER"/>
    <property type="match status" value="1"/>
</dbReference>
<evidence type="ECO:0000256" key="1">
    <source>
        <dbReference type="ARBA" id="ARBA00022741"/>
    </source>
</evidence>
<dbReference type="GO" id="GO:0043138">
    <property type="term" value="F:3'-5' DNA helicase activity"/>
    <property type="evidence" value="ECO:0007669"/>
    <property type="project" value="TreeGrafter"/>
</dbReference>
<dbReference type="Proteomes" id="UP000077407">
    <property type="component" value="Unassembled WGS sequence"/>
</dbReference>
<dbReference type="GO" id="GO:0005829">
    <property type="term" value="C:cytosol"/>
    <property type="evidence" value="ECO:0007669"/>
    <property type="project" value="TreeGrafter"/>
</dbReference>
<keyword evidence="2 5" id="KW-0378">Hydrolase</keyword>
<dbReference type="NCBIfam" id="NF041464">
    <property type="entry name" value="HelD_BACSU"/>
    <property type="match status" value="1"/>
</dbReference>
<dbReference type="SUPFAM" id="SSF52540">
    <property type="entry name" value="P-loop containing nucleoside triphosphate hydrolases"/>
    <property type="match status" value="1"/>
</dbReference>
<sequence>MAINVMDMENEKGHLEETLNWIDTQIKNVNSEDEKLKIIIDGLRKQSRGKYNEELETKEKLYNITHKNLEKYIESKNKPYFGRVDFREYKGEEETFYIGKFGLGDMEKGDEKVIDWRAPLADLYYSGVSGETFYRSPQGIINGELNLKRKFLIEDGKLKDAFDEGINEIILQSADESENVLVDEFLKINLEQSANSKLKDVVATIQKEQNNIIRTEKNISLVVQGSAGSGKTTVALHRLAYLLYRYKGKIQGEDIVVVAPNKLFLNYISDVLPNLGIEKVKQVTFEKMCCQMLNLKSKVYTKDKKLSSIIESKKYSGVENTLESSRVKGSILYKNLIDRYIEYIEERDVNIDDIKIDNYILFNKEEICRLYSSDMKHLPINNRKHEIKRYFLLKIDDKINKIMDKIDFYYEYMIARLKKSMEDGPDRRKALTIVYNERDKKKEDTKNRAIQAFECYFNKWSEIDTENLYEEFLNDKEVFDRIIKGNISNNTWNNIRQEVKENREKKVIDSDDLAPLCYLKFKIEGVSKKFKYKHIVVDEAQDYSAFQMTILKEISINDSMTIVGDLGQGIYYYKGITSWKDLIEDVFDSNAKYTQLEHSYRSTMEIIKFANKVLKLQQNNLKPAVPVLRHGKVPQVIEFKNNREFGDALDRIVEEVYSVGKKSIAVIGKTYDQCKKIREYLKKYSSYNWSLVRENDNKLSLENIIIPSYMTKGLEFDCSVIYNCSEENYGENELDRKILYVVLTRALHMEYIFYSGKKSKLIKNI</sequence>
<dbReference type="Gene3D" id="1.10.10.160">
    <property type="match status" value="1"/>
</dbReference>
<dbReference type="OrthoDB" id="9787585at2"/>
<evidence type="ECO:0000256" key="4">
    <source>
        <dbReference type="ARBA" id="ARBA00022840"/>
    </source>
</evidence>
<keyword evidence="4 5" id="KW-0067">ATP-binding</keyword>
<organism evidence="7 8">
    <name type="scientific">Clostridium ljungdahlii</name>
    <dbReference type="NCBI Taxonomy" id="1538"/>
    <lineage>
        <taxon>Bacteria</taxon>
        <taxon>Bacillati</taxon>
        <taxon>Bacillota</taxon>
        <taxon>Clostridia</taxon>
        <taxon>Eubacteriales</taxon>
        <taxon>Clostridiaceae</taxon>
        <taxon>Clostridium</taxon>
    </lineage>
</organism>
<dbReference type="GO" id="GO:0016787">
    <property type="term" value="F:hydrolase activity"/>
    <property type="evidence" value="ECO:0007669"/>
    <property type="project" value="UniProtKB-UniRule"/>
</dbReference>
<feature type="binding site" evidence="5">
    <location>
        <begin position="225"/>
        <end position="232"/>
    </location>
    <ligand>
        <name>ATP</name>
        <dbReference type="ChEBI" id="CHEBI:30616"/>
    </ligand>
</feature>
<proteinExistence type="predicted"/>
<dbReference type="InterPro" id="IPR027417">
    <property type="entry name" value="P-loop_NTPase"/>
</dbReference>
<evidence type="ECO:0000313" key="8">
    <source>
        <dbReference type="Proteomes" id="UP000077407"/>
    </source>
</evidence>
<protein>
    <submittedName>
        <fullName evidence="7">Helicase IV</fullName>
        <ecNumber evidence="7">3.6.4.12</ecNumber>
    </submittedName>
</protein>
<dbReference type="InterPro" id="IPR014016">
    <property type="entry name" value="UvrD-like_ATP-bd"/>
</dbReference>
<dbReference type="GO" id="GO:0005524">
    <property type="term" value="F:ATP binding"/>
    <property type="evidence" value="ECO:0007669"/>
    <property type="project" value="UniProtKB-UniRule"/>
</dbReference>
<dbReference type="AlphaFoldDB" id="A0A166SFD2"/>
<evidence type="ECO:0000256" key="5">
    <source>
        <dbReference type="PROSITE-ProRule" id="PRU00560"/>
    </source>
</evidence>
<evidence type="ECO:0000313" key="7">
    <source>
        <dbReference type="EMBL" id="OAA92114.1"/>
    </source>
</evidence>
<comment type="caution">
    <text evidence="7">The sequence shown here is derived from an EMBL/GenBank/DDBJ whole genome shotgun (WGS) entry which is preliminary data.</text>
</comment>
<dbReference type="PATRIC" id="fig|1538.10.peg.684"/>
<dbReference type="InterPro" id="IPR000212">
    <property type="entry name" value="DNA_helicase_UvrD/REP"/>
</dbReference>
<name>A0A166SFD2_9CLOT</name>
<dbReference type="GO" id="GO:0003677">
    <property type="term" value="F:DNA binding"/>
    <property type="evidence" value="ECO:0007669"/>
    <property type="project" value="InterPro"/>
</dbReference>
<dbReference type="InterPro" id="IPR013986">
    <property type="entry name" value="DExx_box_DNA_helicase_dom_sf"/>
</dbReference>
<dbReference type="RefSeq" id="WP_063553858.1">
    <property type="nucleotide sequence ID" value="NZ_LITT01000002.1"/>
</dbReference>
<accession>A0A166SFD2</accession>
<keyword evidence="1 5" id="KW-0547">Nucleotide-binding</keyword>
<evidence type="ECO:0000256" key="2">
    <source>
        <dbReference type="ARBA" id="ARBA00022801"/>
    </source>
</evidence>
<feature type="domain" description="UvrD-like helicase ATP-binding" evidence="6">
    <location>
        <begin position="204"/>
        <end position="603"/>
    </location>
</feature>
<dbReference type="EMBL" id="LITT01000002">
    <property type="protein sequence ID" value="OAA92114.1"/>
    <property type="molecule type" value="Genomic_DNA"/>
</dbReference>
<reference evidence="7 8" key="1">
    <citation type="journal article" date="2015" name="Biotechnol. Bioeng.">
        <title>Genome sequence and phenotypic characterization of Caulobacter segnis.</title>
        <authorList>
            <person name="Patel S."/>
            <person name="Fletcher B."/>
            <person name="Scott D.C."/>
            <person name="Ely B."/>
        </authorList>
    </citation>
    <scope>NUCLEOTIDE SEQUENCE [LARGE SCALE GENOMIC DNA]</scope>
    <source>
        <strain evidence="7 8">ERI-2</strain>
    </source>
</reference>
<dbReference type="GO" id="GO:0000725">
    <property type="term" value="P:recombinational repair"/>
    <property type="evidence" value="ECO:0007669"/>
    <property type="project" value="TreeGrafter"/>
</dbReference>